<accession>A0A7D8YSR1</accession>
<dbReference type="PANTHER" id="PTHR37846">
    <property type="entry name" value="YALI0B21296P"/>
    <property type="match status" value="1"/>
</dbReference>
<name>A0A7D8YSR1_9HELO</name>
<keyword evidence="2" id="KW-0812">Transmembrane</keyword>
<dbReference type="Proteomes" id="UP000481288">
    <property type="component" value="Unassembled WGS sequence"/>
</dbReference>
<dbReference type="PANTHER" id="PTHR37846:SF1">
    <property type="entry name" value="DEACETYLASE-LIKE PROTEIN"/>
    <property type="match status" value="1"/>
</dbReference>
<keyword evidence="2" id="KW-0472">Membrane</keyword>
<evidence type="ECO:0000256" key="2">
    <source>
        <dbReference type="SAM" id="Phobius"/>
    </source>
</evidence>
<organism evidence="4 5">
    <name type="scientific">Lachnellula cervina</name>
    <dbReference type="NCBI Taxonomy" id="1316786"/>
    <lineage>
        <taxon>Eukaryota</taxon>
        <taxon>Fungi</taxon>
        <taxon>Dikarya</taxon>
        <taxon>Ascomycota</taxon>
        <taxon>Pezizomycotina</taxon>
        <taxon>Leotiomycetes</taxon>
        <taxon>Helotiales</taxon>
        <taxon>Lachnaceae</taxon>
        <taxon>Lachnellula</taxon>
    </lineage>
</organism>
<dbReference type="Pfam" id="PF24841">
    <property type="entry name" value="DUF7719"/>
    <property type="match status" value="1"/>
</dbReference>
<dbReference type="EMBL" id="QGMG01000041">
    <property type="protein sequence ID" value="TVY58440.1"/>
    <property type="molecule type" value="Genomic_DNA"/>
</dbReference>
<evidence type="ECO:0000256" key="1">
    <source>
        <dbReference type="SAM" id="MobiDB-lite"/>
    </source>
</evidence>
<sequence>MARNRKEKDPKIKLKQPDRSGPDPSQETLLQLAEQHGLLNIPQAIGKDKAEPAEAEEPLIGRLPESIFWSVSLTMLHFTMDVLVARQFAVEMEWDKLMTRSAQAFPVFLFLIYSLHPHPSPPVLLPRLSPRIQPILHQIFFFISSVSAGSYLIHITNTYGYYAVMKQGPPVGCLWIWAVIELDLVWACGSLLCCIAFLKLGNYNFL</sequence>
<gene>
    <name evidence="4" type="ORF">LCER1_G001416</name>
</gene>
<feature type="compositionally biased region" description="Basic and acidic residues" evidence="1">
    <location>
        <begin position="1"/>
        <end position="21"/>
    </location>
</feature>
<reference evidence="4 5" key="1">
    <citation type="submission" date="2018-05" db="EMBL/GenBank/DDBJ databases">
        <title>Whole genome sequencing for identification of molecular markers to develop diagnostic detection tools for the regulated plant pathogen Lachnellula willkommii.</title>
        <authorList>
            <person name="Giroux E."/>
            <person name="Bilodeau G."/>
        </authorList>
    </citation>
    <scope>NUCLEOTIDE SEQUENCE [LARGE SCALE GENOMIC DNA]</scope>
    <source>
        <strain evidence="4 5">CBS 625.97</strain>
    </source>
</reference>
<dbReference type="AlphaFoldDB" id="A0A7D8YSR1"/>
<feature type="transmembrane region" description="Helical" evidence="2">
    <location>
        <begin position="135"/>
        <end position="153"/>
    </location>
</feature>
<keyword evidence="5" id="KW-1185">Reference proteome</keyword>
<comment type="caution">
    <text evidence="4">The sequence shown here is derived from an EMBL/GenBank/DDBJ whole genome shotgun (WGS) entry which is preliminary data.</text>
</comment>
<dbReference type="OrthoDB" id="5597489at2759"/>
<evidence type="ECO:0000313" key="5">
    <source>
        <dbReference type="Proteomes" id="UP000481288"/>
    </source>
</evidence>
<feature type="region of interest" description="Disordered" evidence="1">
    <location>
        <begin position="1"/>
        <end position="26"/>
    </location>
</feature>
<dbReference type="InterPro" id="IPR056136">
    <property type="entry name" value="DUF7719"/>
</dbReference>
<evidence type="ECO:0000313" key="4">
    <source>
        <dbReference type="EMBL" id="TVY58440.1"/>
    </source>
</evidence>
<evidence type="ECO:0000259" key="3">
    <source>
        <dbReference type="Pfam" id="PF24841"/>
    </source>
</evidence>
<keyword evidence="2" id="KW-1133">Transmembrane helix</keyword>
<feature type="domain" description="DUF7719" evidence="3">
    <location>
        <begin position="137"/>
        <end position="204"/>
    </location>
</feature>
<protein>
    <recommendedName>
        <fullName evidence="3">DUF7719 domain-containing protein</fullName>
    </recommendedName>
</protein>
<feature type="transmembrane region" description="Helical" evidence="2">
    <location>
        <begin position="174"/>
        <end position="198"/>
    </location>
</feature>
<proteinExistence type="predicted"/>